<proteinExistence type="predicted"/>
<evidence type="ECO:0000313" key="2">
    <source>
        <dbReference type="Proteomes" id="UP000215002"/>
    </source>
</evidence>
<evidence type="ECO:0000313" key="1">
    <source>
        <dbReference type="EMBL" id="ASU33480.1"/>
    </source>
</evidence>
<protein>
    <recommendedName>
        <fullName evidence="3">Acyl carrier protein phosphodiesterase</fullName>
    </recommendedName>
</protein>
<sequence length="228" mass="26569">MKGHFMNFLSHFYFDRRSDSCYHILGTVLPDLLKNADKTIILHPEKLHHTNDAVNAIITGWNKHLLVDRYFHSSEFFLHHSHQLKKVLLPAMAGSPVKPFFLGHIAIELLLDNLLLTTNKITVEGFYDHLNGCETQVINEFLTFAGLNDTARFFKFYEEFKKSRYLSTYTETHQIAYALKRICMRVWKDPFTPGHEAAINQVLVRYRESLSDNFMSVFNEIEDKIKAA</sequence>
<dbReference type="Proteomes" id="UP000215002">
    <property type="component" value="Chromosome"/>
</dbReference>
<gene>
    <name evidence="1" type="ORF">MuYL_1582</name>
</gene>
<dbReference type="KEGG" id="muc:MuYL_1582"/>
<keyword evidence="2" id="KW-1185">Reference proteome</keyword>
<name>A0A223NUP7_9SPHI</name>
<organism evidence="1 2">
    <name type="scientific">Mucilaginibacter xinganensis</name>
    <dbReference type="NCBI Taxonomy" id="1234841"/>
    <lineage>
        <taxon>Bacteria</taxon>
        <taxon>Pseudomonadati</taxon>
        <taxon>Bacteroidota</taxon>
        <taxon>Sphingobacteriia</taxon>
        <taxon>Sphingobacteriales</taxon>
        <taxon>Sphingobacteriaceae</taxon>
        <taxon>Mucilaginibacter</taxon>
    </lineage>
</organism>
<dbReference type="AlphaFoldDB" id="A0A223NUP7"/>
<accession>A0A223NUP7</accession>
<reference evidence="1 2" key="1">
    <citation type="submission" date="2017-08" db="EMBL/GenBank/DDBJ databases">
        <title>Complete genome sequence of Mucilaginibacter sp. strain BJC16-A31.</title>
        <authorList>
            <consortium name="Henan University of Science and Technology"/>
            <person name="You X."/>
        </authorList>
    </citation>
    <scope>NUCLEOTIDE SEQUENCE [LARGE SCALE GENOMIC DNA]</scope>
    <source>
        <strain evidence="1 2">BJC16-A31</strain>
    </source>
</reference>
<dbReference type="EMBL" id="CP022743">
    <property type="protein sequence ID" value="ASU33480.1"/>
    <property type="molecule type" value="Genomic_DNA"/>
</dbReference>
<evidence type="ECO:0008006" key="3">
    <source>
        <dbReference type="Google" id="ProtNLM"/>
    </source>
</evidence>